<dbReference type="AlphaFoldDB" id="A3HZC9"/>
<comment type="caution">
    <text evidence="1">The sequence shown here is derived from an EMBL/GenBank/DDBJ whole genome shotgun (WGS) entry which is preliminary data.</text>
</comment>
<dbReference type="SUPFAM" id="SSF103088">
    <property type="entry name" value="OmpA-like"/>
    <property type="match status" value="1"/>
</dbReference>
<reference evidence="1 2" key="1">
    <citation type="journal article" date="2011" name="J. Bacteriol.">
        <title>Complete genome sequence of Algoriphagus sp. PR1, bacterial prey of a colony-forming choanoflagellate.</title>
        <authorList>
            <person name="Alegado R.A."/>
            <person name="Ferriera S."/>
            <person name="Nusbaum C."/>
            <person name="Young S.K."/>
            <person name="Zeng Q."/>
            <person name="Imamovic A."/>
            <person name="Fairclough S.R."/>
            <person name="King N."/>
        </authorList>
    </citation>
    <scope>NUCLEOTIDE SEQUENCE [LARGE SCALE GENOMIC DNA]</scope>
    <source>
        <strain evidence="1 2">PR1</strain>
    </source>
</reference>
<gene>
    <name evidence="1" type="ORF">ALPR1_06815</name>
</gene>
<dbReference type="Proteomes" id="UP000003919">
    <property type="component" value="Chromosome"/>
</dbReference>
<accession>A3HZC9</accession>
<dbReference type="InterPro" id="IPR036737">
    <property type="entry name" value="OmpA-like_sf"/>
</dbReference>
<evidence type="ECO:0000313" key="2">
    <source>
        <dbReference type="Proteomes" id="UP000003919"/>
    </source>
</evidence>
<name>A3HZC9_9BACT</name>
<dbReference type="Gene3D" id="1.25.40.10">
    <property type="entry name" value="Tetratricopeptide repeat domain"/>
    <property type="match status" value="1"/>
</dbReference>
<protein>
    <submittedName>
        <fullName evidence="1">Uncharacterized protein</fullName>
    </submittedName>
</protein>
<dbReference type="EMBL" id="AAXU02000001">
    <property type="protein sequence ID" value="EAZ80615.1"/>
    <property type="molecule type" value="Genomic_DNA"/>
</dbReference>
<evidence type="ECO:0000313" key="1">
    <source>
        <dbReference type="EMBL" id="EAZ80615.1"/>
    </source>
</evidence>
<dbReference type="HOGENOM" id="CLU_032116_0_0_10"/>
<dbReference type="InterPro" id="IPR011990">
    <property type="entry name" value="TPR-like_helical_dom_sf"/>
</dbReference>
<sequence length="596" mass="67585">MFNRLFLNSLLFSIAILLFSNCGSRIVPESNFLEDMEVSPAKLSYFRDSIQFEVSGTIPIESVLSPKNPQLELVFRGSDSELLLGEIELNKILAAYEYKESYKLRYEPWMEGAVLEAYFYHGKKKEDPSERKILAKGVITTPLLAKVGHVRVDEPIPQIGLYIPTGSMDKDLSRYGEFVLQFEAGSSVVKSTRQNQAILDSLEQFILRYPSISSIRITGTQSPENSEGKSSRLGMDRANATLAVLRKSNIRFQDSALTVTSRWNDWFDFRLLLRDYQRFSTQKKDELYAILLNGQDYQTQASQLRKVSGFSQVSRDLFPRLRAAKIEINAKPLPGLDQEQSAKLEEALKGTGLNSGLSQAEWAIAGESSPRLDDKDEIYSKMTELFHSALPYNNLAVVRMRQAQRTLDQKKKDQLWEEANRLLEQASKMENSPYVLHNQGQILVLQGDSWSAYKKLSDASVITKNEDFLKINESLRGSLDILRGDYKLAILRFQYVYSEPKDFFNKGLAYFMSDDYANASISFEESVTAGRSFGYGYYGLALIAANSGQEEVALIHLKQAIDASEVLYQKALIDPEFEELRGTQAFFEIFKSSPEN</sequence>
<dbReference type="SUPFAM" id="SSF48452">
    <property type="entry name" value="TPR-like"/>
    <property type="match status" value="1"/>
</dbReference>
<dbReference type="eggNOG" id="COG0457">
    <property type="taxonomic scope" value="Bacteria"/>
</dbReference>
<dbReference type="Gene3D" id="3.30.1330.60">
    <property type="entry name" value="OmpA-like domain"/>
    <property type="match status" value="1"/>
</dbReference>
<organism evidence="1 2">
    <name type="scientific">Algoriphagus machipongonensis</name>
    <dbReference type="NCBI Taxonomy" id="388413"/>
    <lineage>
        <taxon>Bacteria</taxon>
        <taxon>Pseudomonadati</taxon>
        <taxon>Bacteroidota</taxon>
        <taxon>Cytophagia</taxon>
        <taxon>Cytophagales</taxon>
        <taxon>Cyclobacteriaceae</taxon>
        <taxon>Algoriphagus</taxon>
    </lineage>
</organism>
<dbReference type="STRING" id="388413.ALPR1_06815"/>
<proteinExistence type="predicted"/>
<dbReference type="EMBL" id="CM001023">
    <property type="protein sequence ID" value="EAZ80615.1"/>
    <property type="molecule type" value="Genomic_DNA"/>
</dbReference>
<keyword evidence="2" id="KW-1185">Reference proteome</keyword>
<dbReference type="NCBIfam" id="NF047558">
    <property type="entry name" value="TPR_END_plus"/>
    <property type="match status" value="1"/>
</dbReference>